<reference evidence="1" key="1">
    <citation type="journal article" date="2023" name="Mol. Phylogenet. Evol.">
        <title>Genome-scale phylogeny and comparative genomics of the fungal order Sordariales.</title>
        <authorList>
            <person name="Hensen N."/>
            <person name="Bonometti L."/>
            <person name="Westerberg I."/>
            <person name="Brannstrom I.O."/>
            <person name="Guillou S."/>
            <person name="Cros-Aarteil S."/>
            <person name="Calhoun S."/>
            <person name="Haridas S."/>
            <person name="Kuo A."/>
            <person name="Mondo S."/>
            <person name="Pangilinan J."/>
            <person name="Riley R."/>
            <person name="LaButti K."/>
            <person name="Andreopoulos B."/>
            <person name="Lipzen A."/>
            <person name="Chen C."/>
            <person name="Yan M."/>
            <person name="Daum C."/>
            <person name="Ng V."/>
            <person name="Clum A."/>
            <person name="Steindorff A."/>
            <person name="Ohm R.A."/>
            <person name="Martin F."/>
            <person name="Silar P."/>
            <person name="Natvig D.O."/>
            <person name="Lalanne C."/>
            <person name="Gautier V."/>
            <person name="Ament-Velasquez S.L."/>
            <person name="Kruys A."/>
            <person name="Hutchinson M.I."/>
            <person name="Powell A.J."/>
            <person name="Barry K."/>
            <person name="Miller A.N."/>
            <person name="Grigoriev I.V."/>
            <person name="Debuchy R."/>
            <person name="Gladieux P."/>
            <person name="Hiltunen Thoren M."/>
            <person name="Johannesson H."/>
        </authorList>
    </citation>
    <scope>NUCLEOTIDE SEQUENCE</scope>
    <source>
        <strain evidence="1">CBS 232.78</strain>
    </source>
</reference>
<accession>A0AAE0P0T7</accession>
<keyword evidence="2" id="KW-1185">Reference proteome</keyword>
<dbReference type="EMBL" id="JAULSW010000002">
    <property type="protein sequence ID" value="KAK3391174.1"/>
    <property type="molecule type" value="Genomic_DNA"/>
</dbReference>
<proteinExistence type="predicted"/>
<sequence length="406" mass="45407">MTAYLMSDAVIDPAVDLADTSDDAYPPRQQAAAAASTGEVYLSGAPPRRAAYDSRVFPTHWLCLPVYASPRVGGYEPEVGGSGTMFPAGELVLVAQQMIPRGGRGHHHATAVSAHLALAATSRAWNAVMYDMFYGENTFIFNVDRFHSVHINTAYEADDHDAWESWSRTYRLLQAPGPLGPLTSRAAKHLQTVFLLLSEREIKNSFDLPQTKEEKPKPKLIQNVVDILMASRNKDSPRIKQFNIHLAERPQMAIRDYLSVDEWHRIGYPTFVLKAGLCKDTGRREVDWAEPKAGGFRAKRAKLNVQHVAEKQLLRLRGCEHVSMRGRVTRHFVEEFPRVSVLHFGVDADRVKVSAPEKKIKKAKEVKKVPLVQANGKKRELELFSVLYLSVTIINIVDVGARPHAS</sequence>
<reference evidence="1" key="2">
    <citation type="submission" date="2023-06" db="EMBL/GenBank/DDBJ databases">
        <authorList>
            <consortium name="Lawrence Berkeley National Laboratory"/>
            <person name="Haridas S."/>
            <person name="Hensen N."/>
            <person name="Bonometti L."/>
            <person name="Westerberg I."/>
            <person name="Brannstrom I.O."/>
            <person name="Guillou S."/>
            <person name="Cros-Aarteil S."/>
            <person name="Calhoun S."/>
            <person name="Kuo A."/>
            <person name="Mondo S."/>
            <person name="Pangilinan J."/>
            <person name="Riley R."/>
            <person name="LaButti K."/>
            <person name="Andreopoulos B."/>
            <person name="Lipzen A."/>
            <person name="Chen C."/>
            <person name="Yanf M."/>
            <person name="Daum C."/>
            <person name="Ng V."/>
            <person name="Clum A."/>
            <person name="Steindorff A."/>
            <person name="Ohm R."/>
            <person name="Martin F."/>
            <person name="Silar P."/>
            <person name="Natvig D."/>
            <person name="Lalanne C."/>
            <person name="Gautier V."/>
            <person name="Ament-velasquez S.L."/>
            <person name="Kruys A."/>
            <person name="Hutchinson M.I."/>
            <person name="Powell A.J."/>
            <person name="Barry K."/>
            <person name="Miller A.N."/>
            <person name="Grigoriev I.V."/>
            <person name="Debuchy R."/>
            <person name="Gladieux P."/>
            <person name="Thoren M.H."/>
            <person name="Johannesson H."/>
        </authorList>
    </citation>
    <scope>NUCLEOTIDE SEQUENCE</scope>
    <source>
        <strain evidence="1">CBS 232.78</strain>
    </source>
</reference>
<organism evidence="1 2">
    <name type="scientific">Podospora didyma</name>
    <dbReference type="NCBI Taxonomy" id="330526"/>
    <lineage>
        <taxon>Eukaryota</taxon>
        <taxon>Fungi</taxon>
        <taxon>Dikarya</taxon>
        <taxon>Ascomycota</taxon>
        <taxon>Pezizomycotina</taxon>
        <taxon>Sordariomycetes</taxon>
        <taxon>Sordariomycetidae</taxon>
        <taxon>Sordariales</taxon>
        <taxon>Podosporaceae</taxon>
        <taxon>Podospora</taxon>
    </lineage>
</organism>
<dbReference type="Proteomes" id="UP001285441">
    <property type="component" value="Unassembled WGS sequence"/>
</dbReference>
<evidence type="ECO:0000313" key="1">
    <source>
        <dbReference type="EMBL" id="KAK3391174.1"/>
    </source>
</evidence>
<dbReference type="AlphaFoldDB" id="A0AAE0P0T7"/>
<protein>
    <submittedName>
        <fullName evidence="1">Uncharacterized protein</fullName>
    </submittedName>
</protein>
<comment type="caution">
    <text evidence="1">The sequence shown here is derived from an EMBL/GenBank/DDBJ whole genome shotgun (WGS) entry which is preliminary data.</text>
</comment>
<evidence type="ECO:0000313" key="2">
    <source>
        <dbReference type="Proteomes" id="UP001285441"/>
    </source>
</evidence>
<gene>
    <name evidence="1" type="ORF">B0H63DRAFT_520368</name>
</gene>
<name>A0AAE0P0T7_9PEZI</name>